<dbReference type="GO" id="GO:0006367">
    <property type="term" value="P:transcription initiation at RNA polymerase II promoter"/>
    <property type="evidence" value="ECO:0000318"/>
    <property type="project" value="GO_Central"/>
</dbReference>
<feature type="compositionally biased region" description="Basic and acidic residues" evidence="6">
    <location>
        <begin position="995"/>
        <end position="1014"/>
    </location>
</feature>
<feature type="compositionally biased region" description="Basic and acidic residues" evidence="6">
    <location>
        <begin position="483"/>
        <end position="494"/>
    </location>
</feature>
<feature type="compositionally biased region" description="Basic and acidic residues" evidence="6">
    <location>
        <begin position="1667"/>
        <end position="1690"/>
    </location>
</feature>
<feature type="region of interest" description="Disordered" evidence="6">
    <location>
        <begin position="984"/>
        <end position="1014"/>
    </location>
</feature>
<dbReference type="Proteomes" id="UP000054558">
    <property type="component" value="Unassembled WGS sequence"/>
</dbReference>
<evidence type="ECO:0000259" key="7">
    <source>
        <dbReference type="Pfam" id="PF05236"/>
    </source>
</evidence>
<evidence type="ECO:0000313" key="9">
    <source>
        <dbReference type="Proteomes" id="UP000054558"/>
    </source>
</evidence>
<evidence type="ECO:0000313" key="8">
    <source>
        <dbReference type="EMBL" id="GAQ84901.1"/>
    </source>
</evidence>
<dbReference type="PANTHER" id="PTHR15138:SF14">
    <property type="entry name" value="TRANSCRIPTION INITIATION FACTOR TFIID SUBUNIT 4"/>
    <property type="match status" value="1"/>
</dbReference>
<feature type="compositionally biased region" description="Low complexity" evidence="6">
    <location>
        <begin position="818"/>
        <end position="828"/>
    </location>
</feature>
<feature type="compositionally biased region" description="Low complexity" evidence="6">
    <location>
        <begin position="730"/>
        <end position="739"/>
    </location>
</feature>
<dbReference type="Gene3D" id="1.10.20.10">
    <property type="entry name" value="Histone, subunit A"/>
    <property type="match status" value="1"/>
</dbReference>
<feature type="region of interest" description="Disordered" evidence="6">
    <location>
        <begin position="1453"/>
        <end position="1545"/>
    </location>
</feature>
<dbReference type="OrthoDB" id="21060at2759"/>
<feature type="region of interest" description="Disordered" evidence="6">
    <location>
        <begin position="1236"/>
        <end position="1381"/>
    </location>
</feature>
<feature type="region of interest" description="Disordered" evidence="6">
    <location>
        <begin position="1582"/>
        <end position="1956"/>
    </location>
</feature>
<comment type="subcellular location">
    <subcellularLocation>
        <location evidence="1">Nucleus</location>
    </subcellularLocation>
</comment>
<dbReference type="CDD" id="cd08045">
    <property type="entry name" value="HFD_TAF4"/>
    <property type="match status" value="1"/>
</dbReference>
<evidence type="ECO:0000256" key="1">
    <source>
        <dbReference type="ARBA" id="ARBA00004123"/>
    </source>
</evidence>
<feature type="compositionally biased region" description="Pro residues" evidence="6">
    <location>
        <begin position="1331"/>
        <end position="1340"/>
    </location>
</feature>
<feature type="region of interest" description="Disordered" evidence="6">
    <location>
        <begin position="1043"/>
        <end position="1201"/>
    </location>
</feature>
<feature type="compositionally biased region" description="Pro residues" evidence="6">
    <location>
        <begin position="599"/>
        <end position="610"/>
    </location>
</feature>
<dbReference type="EMBL" id="DF237160">
    <property type="protein sequence ID" value="GAQ84901.1"/>
    <property type="molecule type" value="Genomic_DNA"/>
</dbReference>
<feature type="compositionally biased region" description="Pro residues" evidence="6">
    <location>
        <begin position="687"/>
        <end position="702"/>
    </location>
</feature>
<feature type="compositionally biased region" description="Basic and acidic residues" evidence="6">
    <location>
        <begin position="454"/>
        <end position="476"/>
    </location>
</feature>
<dbReference type="OMA" id="PHKGAPT"/>
<evidence type="ECO:0000256" key="5">
    <source>
        <dbReference type="ARBA" id="ARBA00023242"/>
    </source>
</evidence>
<feature type="region of interest" description="Disordered" evidence="6">
    <location>
        <begin position="112"/>
        <end position="176"/>
    </location>
</feature>
<keyword evidence="5" id="KW-0539">Nucleus</keyword>
<feature type="compositionally biased region" description="Basic and acidic residues" evidence="6">
    <location>
        <begin position="1926"/>
        <end position="1940"/>
    </location>
</feature>
<evidence type="ECO:0000256" key="4">
    <source>
        <dbReference type="ARBA" id="ARBA00023163"/>
    </source>
</evidence>
<keyword evidence="8" id="KW-0648">Protein biosynthesis</keyword>
<feature type="compositionally biased region" description="Gly residues" evidence="6">
    <location>
        <begin position="115"/>
        <end position="128"/>
    </location>
</feature>
<dbReference type="GO" id="GO:0005669">
    <property type="term" value="C:transcription factor TFIID complex"/>
    <property type="evidence" value="ECO:0000318"/>
    <property type="project" value="GO_Central"/>
</dbReference>
<keyword evidence="9" id="KW-1185">Reference proteome</keyword>
<feature type="compositionally biased region" description="Polar residues" evidence="6">
    <location>
        <begin position="760"/>
        <end position="776"/>
    </location>
</feature>
<feature type="compositionally biased region" description="Low complexity" evidence="6">
    <location>
        <begin position="1099"/>
        <end position="1133"/>
    </location>
</feature>
<evidence type="ECO:0000256" key="3">
    <source>
        <dbReference type="ARBA" id="ARBA00023015"/>
    </source>
</evidence>
<proteinExistence type="inferred from homology"/>
<dbReference type="GO" id="GO:0046982">
    <property type="term" value="F:protein heterodimerization activity"/>
    <property type="evidence" value="ECO:0007669"/>
    <property type="project" value="InterPro"/>
</dbReference>
<name>A0A1Y1I6Y2_KLENI</name>
<feature type="domain" description="Transcription initiation factor TFIID component TAF4 C-terminal" evidence="7">
    <location>
        <begin position="839"/>
        <end position="1038"/>
    </location>
</feature>
<feature type="compositionally biased region" description="Low complexity" evidence="6">
    <location>
        <begin position="1367"/>
        <end position="1381"/>
    </location>
</feature>
<dbReference type="InterPro" id="IPR007900">
    <property type="entry name" value="TAF4_C"/>
</dbReference>
<protein>
    <submittedName>
        <fullName evidence="8">Transcription initiation factor TFIID subunit</fullName>
    </submittedName>
</protein>
<dbReference type="GO" id="GO:0003743">
    <property type="term" value="F:translation initiation factor activity"/>
    <property type="evidence" value="ECO:0007669"/>
    <property type="project" value="UniProtKB-KW"/>
</dbReference>
<dbReference type="GO" id="GO:0003677">
    <property type="term" value="F:DNA binding"/>
    <property type="evidence" value="ECO:0000318"/>
    <property type="project" value="GO_Central"/>
</dbReference>
<feature type="compositionally biased region" description="Polar residues" evidence="6">
    <location>
        <begin position="396"/>
        <end position="411"/>
    </location>
</feature>
<feature type="compositionally biased region" description="Low complexity" evidence="6">
    <location>
        <begin position="499"/>
        <end position="508"/>
    </location>
</feature>
<dbReference type="STRING" id="105231.A0A1Y1I6Y2"/>
<comment type="similarity">
    <text evidence="2">Belongs to the TAF4 family.</text>
</comment>
<dbReference type="InterPro" id="IPR045144">
    <property type="entry name" value="TAF4"/>
</dbReference>
<feature type="compositionally biased region" description="Low complexity" evidence="6">
    <location>
        <begin position="307"/>
        <end position="320"/>
    </location>
</feature>
<dbReference type="InterPro" id="IPR009072">
    <property type="entry name" value="Histone-fold"/>
</dbReference>
<feature type="compositionally biased region" description="Low complexity" evidence="6">
    <location>
        <begin position="354"/>
        <end position="369"/>
    </location>
</feature>
<feature type="compositionally biased region" description="Basic and acidic residues" evidence="6">
    <location>
        <begin position="513"/>
        <end position="522"/>
    </location>
</feature>
<feature type="compositionally biased region" description="Polar residues" evidence="6">
    <location>
        <begin position="642"/>
        <end position="671"/>
    </location>
</feature>
<sequence>MATLDDLLGDDEDEAFENSEAARAIMSRFTDGAPPQQNGMMASGVPASQQGVVQGYGVPHPGYFVPPPHMQGMHGAPPQAQMVQMGHPRAHMFPLQNVPVQGMPARQLAPNQYAGGVGQQHPGGGGQPGQANRHQGGEQRGASGQQRGGGSQQRGQGQQSGGGAQQQGGREGQRLQIPPQVLAQLRTMRREDLQAKYVGARKILKELAEKQKNNGPLSEPEKKQFQQANYLYQACTALVQELQAEKGPSLTEFLGKRLPAAGFEHFKRLSQAVKVGSIDRVRFYAELEKLCGPDLYKELGPFFKSKSTSGQPQPSAQPSQLARQGPLPPAVNQATPSIPHPSRQQANPPQQTMPAPQQFIPPQQANPNPDAVNPSPAESAGSVGPVESASEAKLSRINTSVLRNAYVTASTKHPPKASPPLPPVTREASPVVASQPDAVSDGESPEPGGSAEPKAAEEETPEERKKRQKREANRKTTEKRRKAREEKLRLERENGGGAQAAEAQQKGESPPAAEKKDEERGETASPDSDSEDRPIGAGLGGSTANLPALAKGGTPPIAVRAGSVPPAKKAPAKSKAKKTAAPAEGPKKAPKPKGKRPPSAQPPASAPAPSPELLAIKSEILEHSASGNLVAPANSGVPAQQLPGTAPQSQAPTFTPPNQTASATPPQSSANGPVPSNPGAQAQPPATSAPPPQPTIVPPPTKPSQLTGGKTIAIGGESGAQKGKGRGQGKKAQAAAAGGVKRPGEGNAIGQGKAKKQKTDSAPAQTPPVQTLQYNQWIAANPQSPLPAGVVVSAPPLGGVLTAPPLSPALGGVKRPSAAAGAQQPAQKKQQRDDDVTRLQDVTAVAGLDLEQEAQQSMALAGPIGDSSANEEARLRIAEEEDRLFVNEAVLRARASGLAAKRGIPRVGEDVYKCLSMAVEDRLRGMLHRLVKLSKQRTDVRKGRFFTYTHYNTREEVLKIRTREEAVFGAREAREQEKLRQMLAKKNKGPLTDPELEKRRQDALKLKEKDEEKRRAEAAMSTAMAALGKSSLARFTANYGKGVAKGPAGPSAKPPTAANPPTATPPSAAAPTPIPSAPATPRFLGSNSRTPASNPGLEASSSGLPAPASASGTPGSNPGLPAPASGLPASTPGLPSAVANPLPPTAGQDQPAPEQPAVDPAVPTLPTPDHTNPGLPSTNPELTLPNPAPTSGPLSASEGIPVTASGVLPEALSAPPAVLTADPLSAIVAPTPDTLPQPISAPLPEIANPSVEPTEKVTPPVALDGFTEVGGETPAVATPPDAAIPGASTEGGALSPALATPAEVAVPQPTNTAMDTPTLPQPELDPRSASPLPPSIPPAFPAAAPSLPSGEAPSSTEPSGAPSDAQSAVPPWAPSVVPSGAPSVVPSDIPVFGPSGASSSSVPVTILAQAPTSVLPEASAAVPASTVPSVVPLALSPGTPAAVPSEMTPAAPSVSLTLKETEAKTQAPEAVNTVPAASLMPSDMDLGDPGNRVSERSETAAPTGGSLGEEGEPAGATARAEEPSAVVPNGPGLQEPGLQGSGASVVPNGSVAVGATRDAIGGNRDLDLNLVGAEASVAGLTDAEKAGQDGHLEGSVLPGELRNGDIRTGSGEGRAVAEGANGASEAVVNGEGAQVTDRPEEHFAGKASGPSKDGEGDGAGDLAGPRTEQETETEGKGTPEGKLETERNLEPDGVTEPEASAMDVDVRLSAVGTETSTVDVSNERDNVPESGGEQPGAVPGPEALTGGTESADRNGGLGLEAPRGNGTEFPEGDIGLEADEEMWEAGEGAPVSGGLEAEGGATSNGEADPGAILQNGLGELGAGTSTDIHVDEGASGGTGSGMEGVGEEGAAQQDGNGVPAENGVNGPHETGVKSPPGADVNAATAMDVDPEGEADLLAGPRLAPLKRAGQKQKGLELPSLPGSDVRAPKPQDRGTKRSEPEAPTETPIDPALQPQSFSLARRRVANVFPPNRSAAPQQARAVTLKDLVALLEKEPQMAKSAVLYKLYCRTQWEQGRGPAGPR</sequence>
<feature type="region of interest" description="Disordered" evidence="6">
    <location>
        <begin position="811"/>
        <end position="836"/>
    </location>
</feature>
<feature type="compositionally biased region" description="Acidic residues" evidence="6">
    <location>
        <begin position="1770"/>
        <end position="1784"/>
    </location>
</feature>
<dbReference type="PANTHER" id="PTHR15138">
    <property type="entry name" value="TRANSCRIPTION INITIATION FACTOR TFIID SUBUNIT 4"/>
    <property type="match status" value="1"/>
</dbReference>
<reference evidence="8 9" key="1">
    <citation type="journal article" date="2014" name="Nat. Commun.">
        <title>Klebsormidium flaccidum genome reveals primary factors for plant terrestrial adaptation.</title>
        <authorList>
            <person name="Hori K."/>
            <person name="Maruyama F."/>
            <person name="Fujisawa T."/>
            <person name="Togashi T."/>
            <person name="Yamamoto N."/>
            <person name="Seo M."/>
            <person name="Sato S."/>
            <person name="Yamada T."/>
            <person name="Mori H."/>
            <person name="Tajima N."/>
            <person name="Moriyama T."/>
            <person name="Ikeuchi M."/>
            <person name="Watanabe M."/>
            <person name="Wada H."/>
            <person name="Kobayashi K."/>
            <person name="Saito M."/>
            <person name="Masuda T."/>
            <person name="Sasaki-Sekimoto Y."/>
            <person name="Mashiguchi K."/>
            <person name="Awai K."/>
            <person name="Shimojima M."/>
            <person name="Masuda S."/>
            <person name="Iwai M."/>
            <person name="Nobusawa T."/>
            <person name="Narise T."/>
            <person name="Kondo S."/>
            <person name="Saito H."/>
            <person name="Sato R."/>
            <person name="Murakawa M."/>
            <person name="Ihara Y."/>
            <person name="Oshima-Yamada Y."/>
            <person name="Ohtaka K."/>
            <person name="Satoh M."/>
            <person name="Sonobe K."/>
            <person name="Ishii M."/>
            <person name="Ohtani R."/>
            <person name="Kanamori-Sato M."/>
            <person name="Honoki R."/>
            <person name="Miyazaki D."/>
            <person name="Mochizuki H."/>
            <person name="Umetsu J."/>
            <person name="Higashi K."/>
            <person name="Shibata D."/>
            <person name="Kamiya Y."/>
            <person name="Sato N."/>
            <person name="Nakamura Y."/>
            <person name="Tabata S."/>
            <person name="Ida S."/>
            <person name="Kurokawa K."/>
            <person name="Ohta H."/>
        </authorList>
    </citation>
    <scope>NUCLEOTIDE SEQUENCE [LARGE SCALE GENOMIC DNA]</scope>
    <source>
        <strain evidence="8 9">NIES-2285</strain>
    </source>
</reference>
<evidence type="ECO:0000256" key="6">
    <source>
        <dbReference type="SAM" id="MobiDB-lite"/>
    </source>
</evidence>
<keyword evidence="3" id="KW-0805">Transcription regulation</keyword>
<organism evidence="8 9">
    <name type="scientific">Klebsormidium nitens</name>
    <name type="common">Green alga</name>
    <name type="synonym">Ulothrix nitens</name>
    <dbReference type="NCBI Taxonomy" id="105231"/>
    <lineage>
        <taxon>Eukaryota</taxon>
        <taxon>Viridiplantae</taxon>
        <taxon>Streptophyta</taxon>
        <taxon>Klebsormidiophyceae</taxon>
        <taxon>Klebsormidiales</taxon>
        <taxon>Klebsormidiaceae</taxon>
        <taxon>Klebsormidium</taxon>
    </lineage>
</organism>
<evidence type="ECO:0000256" key="2">
    <source>
        <dbReference type="ARBA" id="ARBA00006178"/>
    </source>
</evidence>
<keyword evidence="4" id="KW-0804">Transcription</keyword>
<feature type="compositionally biased region" description="Gly residues" evidence="6">
    <location>
        <begin position="1834"/>
        <end position="1844"/>
    </location>
</feature>
<feature type="compositionally biased region" description="Low complexity" evidence="6">
    <location>
        <begin position="1043"/>
        <end position="1071"/>
    </location>
</feature>
<feature type="compositionally biased region" description="Basic and acidic residues" evidence="6">
    <location>
        <begin position="1582"/>
        <end position="1592"/>
    </location>
</feature>
<accession>A0A1Y1I6Y2</accession>
<keyword evidence="8" id="KW-0396">Initiation factor</keyword>
<feature type="compositionally biased region" description="Gly residues" evidence="6">
    <location>
        <begin position="146"/>
        <end position="170"/>
    </location>
</feature>
<gene>
    <name evidence="8" type="ORF">KFL_002110190</name>
</gene>
<feature type="compositionally biased region" description="Polar residues" evidence="6">
    <location>
        <begin position="332"/>
        <end position="353"/>
    </location>
</feature>
<feature type="region of interest" description="Disordered" evidence="6">
    <location>
        <begin position="302"/>
        <end position="776"/>
    </location>
</feature>
<dbReference type="Pfam" id="PF05236">
    <property type="entry name" value="TAF4"/>
    <property type="match status" value="1"/>
</dbReference>